<gene>
    <name evidence="2" type="ORF">GKZ89_20325</name>
</gene>
<reference evidence="2 3" key="1">
    <citation type="journal article" date="2017" name="Int. J. Syst. Evol. Microbiol.">
        <title>Bacillus mangrovi sp. nov., isolated from a sediment sample from a mangrove forest.</title>
        <authorList>
            <person name="Gupta V."/>
            <person name="Singh P.K."/>
            <person name="Korpole S."/>
            <person name="Tanuku N.R.S."/>
            <person name="Pinnaka A.K."/>
        </authorList>
    </citation>
    <scope>NUCLEOTIDE SEQUENCE [LARGE SCALE GENOMIC DNA]</scope>
    <source>
        <strain evidence="2 3">KCTC 33872</strain>
    </source>
</reference>
<keyword evidence="2" id="KW-0808">Transferase</keyword>
<comment type="caution">
    <text evidence="2">The sequence shown here is derived from an EMBL/GenBank/DDBJ whole genome shotgun (WGS) entry which is preliminary data.</text>
</comment>
<proteinExistence type="predicted"/>
<feature type="domain" description="DICT" evidence="1">
    <location>
        <begin position="41"/>
        <end position="138"/>
    </location>
</feature>
<sequence length="183" mass="20563">MNLQNLSLFQECFGEVGGEVQRLENAPLARLNAPSLKYETSVPQLEYMCLMMENMVLTKKLKGNVYAGFQKFSRAANVLDRFQAMTEFSNVTIFGENDMAMNPNDGIQYIALPPESELMREWFLIIDTPMFKSMMVAYDLEGFGVHTVEEGRKFKGIKTSSPAVISKAVSLLEPYVPSPLAAR</sequence>
<dbReference type="AlphaFoldDB" id="A0A7X2S8S0"/>
<dbReference type="RefSeq" id="WP_155114238.1">
    <property type="nucleotide sequence ID" value="NZ_WMIB01000039.1"/>
</dbReference>
<dbReference type="Proteomes" id="UP000434639">
    <property type="component" value="Unassembled WGS sequence"/>
</dbReference>
<dbReference type="Pfam" id="PF10069">
    <property type="entry name" value="DICT"/>
    <property type="match status" value="1"/>
</dbReference>
<evidence type="ECO:0000313" key="2">
    <source>
        <dbReference type="EMBL" id="MTH55742.1"/>
    </source>
</evidence>
<dbReference type="GO" id="GO:0016301">
    <property type="term" value="F:kinase activity"/>
    <property type="evidence" value="ECO:0007669"/>
    <property type="project" value="UniProtKB-KW"/>
</dbReference>
<keyword evidence="3" id="KW-1185">Reference proteome</keyword>
<name>A0A7X2S8S0_9BACI</name>
<dbReference type="EMBL" id="WMIB01000039">
    <property type="protein sequence ID" value="MTH55742.1"/>
    <property type="molecule type" value="Genomic_DNA"/>
</dbReference>
<dbReference type="OrthoDB" id="2963498at2"/>
<evidence type="ECO:0000259" key="1">
    <source>
        <dbReference type="Pfam" id="PF10069"/>
    </source>
</evidence>
<protein>
    <submittedName>
        <fullName evidence="2">Histidine kinase</fullName>
    </submittedName>
</protein>
<keyword evidence="2" id="KW-0418">Kinase</keyword>
<evidence type="ECO:0000313" key="3">
    <source>
        <dbReference type="Proteomes" id="UP000434639"/>
    </source>
</evidence>
<organism evidence="2 3">
    <name type="scientific">Metabacillus mangrovi</name>
    <dbReference type="NCBI Taxonomy" id="1491830"/>
    <lineage>
        <taxon>Bacteria</taxon>
        <taxon>Bacillati</taxon>
        <taxon>Bacillota</taxon>
        <taxon>Bacilli</taxon>
        <taxon>Bacillales</taxon>
        <taxon>Bacillaceae</taxon>
        <taxon>Metabacillus</taxon>
    </lineage>
</organism>
<dbReference type="InterPro" id="IPR019278">
    <property type="entry name" value="DICT_dom"/>
</dbReference>
<accession>A0A7X2S8S0</accession>